<evidence type="ECO:0000256" key="4">
    <source>
        <dbReference type="ARBA" id="ARBA00022676"/>
    </source>
</evidence>
<dbReference type="GO" id="GO:0097363">
    <property type="term" value="F:protein O-acetylglucosaminyltransferase activity"/>
    <property type="evidence" value="ECO:0007669"/>
    <property type="project" value="UniProtKB-EC"/>
</dbReference>
<dbReference type="Pfam" id="PF13844">
    <property type="entry name" value="Glyco_transf_41"/>
    <property type="match status" value="2"/>
</dbReference>
<reference evidence="10 11" key="1">
    <citation type="submission" date="2019-09" db="EMBL/GenBank/DDBJ databases">
        <title>YIM 132548 draft genome.</title>
        <authorList>
            <person name="Jiang L."/>
        </authorList>
    </citation>
    <scope>NUCLEOTIDE SEQUENCE [LARGE SCALE GENOMIC DNA]</scope>
    <source>
        <strain evidence="10 11">YIM 132548</strain>
    </source>
</reference>
<dbReference type="Gene3D" id="3.40.50.2000">
    <property type="entry name" value="Glycogen Phosphorylase B"/>
    <property type="match status" value="1"/>
</dbReference>
<evidence type="ECO:0000256" key="8">
    <source>
        <dbReference type="PROSITE-ProRule" id="PRU00339"/>
    </source>
</evidence>
<proteinExistence type="inferred from homology"/>
<dbReference type="SMART" id="SM00028">
    <property type="entry name" value="TPR"/>
    <property type="match status" value="6"/>
</dbReference>
<evidence type="ECO:0000313" key="11">
    <source>
        <dbReference type="Proteomes" id="UP000441523"/>
    </source>
</evidence>
<evidence type="ECO:0000256" key="7">
    <source>
        <dbReference type="ARBA" id="ARBA00022803"/>
    </source>
</evidence>
<name>A0A6N6MVG3_9HYPH</name>
<evidence type="ECO:0000256" key="5">
    <source>
        <dbReference type="ARBA" id="ARBA00022679"/>
    </source>
</evidence>
<evidence type="ECO:0000256" key="3">
    <source>
        <dbReference type="ARBA" id="ARBA00011970"/>
    </source>
</evidence>
<dbReference type="EC" id="2.4.1.255" evidence="3"/>
<evidence type="ECO:0000256" key="1">
    <source>
        <dbReference type="ARBA" id="ARBA00004922"/>
    </source>
</evidence>
<dbReference type="InterPro" id="IPR019734">
    <property type="entry name" value="TPR_rpt"/>
</dbReference>
<comment type="similarity">
    <text evidence="2">Belongs to the glycosyltransferase 41 family. O-GlcNAc transferase subfamily.</text>
</comment>
<dbReference type="InterPro" id="IPR011990">
    <property type="entry name" value="TPR-like_helical_dom_sf"/>
</dbReference>
<dbReference type="Pfam" id="PF13432">
    <property type="entry name" value="TPR_16"/>
    <property type="match status" value="2"/>
</dbReference>
<dbReference type="Gene3D" id="3.40.50.11380">
    <property type="match status" value="1"/>
</dbReference>
<dbReference type="PANTHER" id="PTHR44835">
    <property type="entry name" value="UDP-N-ACETYLGLUCOSAMINE--PEPTIDE N-ACETYLGLUCOSAMINYLTRANSFERASE SPINDLY-RELATED"/>
    <property type="match status" value="1"/>
</dbReference>
<dbReference type="InterPro" id="IPR029489">
    <property type="entry name" value="OGT/SEC/SPY_C"/>
</dbReference>
<gene>
    <name evidence="10" type="ORF">F6X51_00600</name>
</gene>
<feature type="repeat" description="TPR" evidence="8">
    <location>
        <begin position="267"/>
        <end position="300"/>
    </location>
</feature>
<dbReference type="PROSITE" id="PS50005">
    <property type="entry name" value="TPR"/>
    <property type="match status" value="3"/>
</dbReference>
<evidence type="ECO:0000256" key="6">
    <source>
        <dbReference type="ARBA" id="ARBA00022737"/>
    </source>
</evidence>
<protein>
    <recommendedName>
        <fullName evidence="3">protein O-GlcNAc transferase</fullName>
        <ecNumber evidence="3">2.4.1.255</ecNumber>
    </recommendedName>
</protein>
<accession>A0A6N6MVG3</accession>
<feature type="repeat" description="TPR" evidence="8">
    <location>
        <begin position="199"/>
        <end position="232"/>
    </location>
</feature>
<keyword evidence="5" id="KW-0808">Transferase</keyword>
<keyword evidence="11" id="KW-1185">Reference proteome</keyword>
<feature type="domain" description="O-GlcNAc transferase C-terminal" evidence="9">
    <location>
        <begin position="348"/>
        <end position="488"/>
    </location>
</feature>
<dbReference type="RefSeq" id="WP_150960949.1">
    <property type="nucleotide sequence ID" value="NZ_VZZJ01000001.1"/>
</dbReference>
<dbReference type="InterPro" id="IPR051939">
    <property type="entry name" value="Glycosyltr_41/O-GlcNAc_trsf"/>
</dbReference>
<dbReference type="EMBL" id="VZZJ01000001">
    <property type="protein sequence ID" value="KAB1076075.1"/>
    <property type="molecule type" value="Genomic_DNA"/>
</dbReference>
<dbReference type="Proteomes" id="UP000441523">
    <property type="component" value="Unassembled WGS sequence"/>
</dbReference>
<dbReference type="AlphaFoldDB" id="A0A6N6MVG3"/>
<keyword evidence="7 8" id="KW-0802">TPR repeat</keyword>
<dbReference type="PANTHER" id="PTHR44835:SF1">
    <property type="entry name" value="PROTEIN O-GLCNAC TRANSFERASE"/>
    <property type="match status" value="1"/>
</dbReference>
<keyword evidence="6" id="KW-0677">Repeat</keyword>
<evidence type="ECO:0000313" key="10">
    <source>
        <dbReference type="EMBL" id="KAB1076075.1"/>
    </source>
</evidence>
<comment type="caution">
    <text evidence="10">The sequence shown here is derived from an EMBL/GenBank/DDBJ whole genome shotgun (WGS) entry which is preliminary data.</text>
</comment>
<dbReference type="SUPFAM" id="SSF48452">
    <property type="entry name" value="TPR-like"/>
    <property type="match status" value="2"/>
</dbReference>
<organism evidence="10 11">
    <name type="scientific">Methylobacterium planeticum</name>
    <dbReference type="NCBI Taxonomy" id="2615211"/>
    <lineage>
        <taxon>Bacteria</taxon>
        <taxon>Pseudomonadati</taxon>
        <taxon>Pseudomonadota</taxon>
        <taxon>Alphaproteobacteria</taxon>
        <taxon>Hyphomicrobiales</taxon>
        <taxon>Methylobacteriaceae</taxon>
        <taxon>Methylobacterium</taxon>
    </lineage>
</organism>
<evidence type="ECO:0000256" key="2">
    <source>
        <dbReference type="ARBA" id="ARBA00005386"/>
    </source>
</evidence>
<dbReference type="Pfam" id="PF13424">
    <property type="entry name" value="TPR_12"/>
    <property type="match status" value="1"/>
</dbReference>
<comment type="pathway">
    <text evidence="1">Protein modification; protein glycosylation.</text>
</comment>
<keyword evidence="4" id="KW-0328">Glycosyltransferase</keyword>
<sequence length="717" mass="78036">MTQQRNQRDIERSRTALPVSRSLKKAAGQKAANRLEKARRRLQALLDLTPGHVSAHFELATLAHKAGDLDEAVPHYAAALRGASDRPEYWIALATALLQARRVDDARAIIDRFMKRAFGGEAPQALLKSFANRAFAEACLSYEEKNYPGAESLLDMVIAIDETHADATFLAGAVAARMNKLDLAQNLLSIAIYREPENAQFFNGLGAFLTDIGDYGAAVSALEKAIALDPVQAVAHSNLAGALCKRGDHDLALRHAKQAIAIDPASPSGYINLGINLKSLGRLAEAVAAYERAIACDPDNVIAQSNRLFAKLYSASVAPIEYFEDARAFGRRFADPLLRRRPFANDRDPDRRLRIGFVSADLCAHAVARFLEPVLNHLDRTEFEVTAYMARGAEDAVSGRLRGVFDAWHNIAGLADDAAADLVEAHAIDVLVDLSGHSSGHRLLLFARKPAPVQATWIGHPATTGLTAIDYRITDAVHDEVGVSDAFHTETVWRLPGVSATYQAPDDVPEVRHRPPFEDRGYVTFGFLNRFEKAGDRCLETFAQILSRIPDARLFIVVGGVDAPEARADIERRLSAAGLPLDRVILRPRVTAGYFELYHEVDIALDSFPYNGGTTSCETLCMGVPFIALKGAHAAARTGIAVLTAVGLAELAAETPDDYAARAVALASDPDRLRAIRSGLRERLLASALMDHSRFAADVGEAFRAMWRRWVDASSSS</sequence>
<feature type="domain" description="O-GlcNAc transferase C-terminal" evidence="9">
    <location>
        <begin position="523"/>
        <end position="698"/>
    </location>
</feature>
<dbReference type="SUPFAM" id="SSF53756">
    <property type="entry name" value="UDP-Glycosyltransferase/glycogen phosphorylase"/>
    <property type="match status" value="1"/>
</dbReference>
<feature type="repeat" description="TPR" evidence="8">
    <location>
        <begin position="233"/>
        <end position="266"/>
    </location>
</feature>
<dbReference type="Gene3D" id="1.25.40.10">
    <property type="entry name" value="Tetratricopeptide repeat domain"/>
    <property type="match status" value="3"/>
</dbReference>
<evidence type="ECO:0000259" key="9">
    <source>
        <dbReference type="Pfam" id="PF13844"/>
    </source>
</evidence>